<evidence type="ECO:0000313" key="2">
    <source>
        <dbReference type="Proteomes" id="UP001501536"/>
    </source>
</evidence>
<gene>
    <name evidence="1" type="ORF">GCM10022377_02050</name>
</gene>
<name>A0ABP7CP56_9MICC</name>
<keyword evidence="2" id="KW-1185">Reference proteome</keyword>
<proteinExistence type="predicted"/>
<dbReference type="Pfam" id="PF19786">
    <property type="entry name" value="DUF6270"/>
    <property type="match status" value="1"/>
</dbReference>
<protein>
    <submittedName>
        <fullName evidence="1">Uncharacterized protein</fullName>
    </submittedName>
</protein>
<dbReference type="Proteomes" id="UP001501536">
    <property type="component" value="Unassembled WGS sequence"/>
</dbReference>
<sequence length="197" mass="22260">MRGQPDLSSPFQRRCLEWDLGGEALDLIEAEARRTDIVLADLVDERLGSYQAPDGTHVTNSWEFGCSGLLSQQADPLKLVEFGSERHFELWSQAASTVLERLDALALRTLILAPDWAEVSDEGKHLGYRGSSISEWNAKYRRYYERCADLGAAVIRPPESLAVAATGHKWGLAPYHYIDSMYEYICEEITDFMRISQ</sequence>
<dbReference type="EMBL" id="BAABCJ010000001">
    <property type="protein sequence ID" value="GAA3693098.1"/>
    <property type="molecule type" value="Genomic_DNA"/>
</dbReference>
<evidence type="ECO:0000313" key="1">
    <source>
        <dbReference type="EMBL" id="GAA3693098.1"/>
    </source>
</evidence>
<comment type="caution">
    <text evidence="1">The sequence shown here is derived from an EMBL/GenBank/DDBJ whole genome shotgun (WGS) entry which is preliminary data.</text>
</comment>
<reference evidence="2" key="1">
    <citation type="journal article" date="2019" name="Int. J. Syst. Evol. Microbiol.">
        <title>The Global Catalogue of Microorganisms (GCM) 10K type strain sequencing project: providing services to taxonomists for standard genome sequencing and annotation.</title>
        <authorList>
            <consortium name="The Broad Institute Genomics Platform"/>
            <consortium name="The Broad Institute Genome Sequencing Center for Infectious Disease"/>
            <person name="Wu L."/>
            <person name="Ma J."/>
        </authorList>
    </citation>
    <scope>NUCLEOTIDE SEQUENCE [LARGE SCALE GENOMIC DNA]</scope>
    <source>
        <strain evidence="2">JCM 16961</strain>
    </source>
</reference>
<accession>A0ABP7CP56</accession>
<organism evidence="1 2">
    <name type="scientific">Zhihengliuella alba</name>
    <dbReference type="NCBI Taxonomy" id="547018"/>
    <lineage>
        <taxon>Bacteria</taxon>
        <taxon>Bacillati</taxon>
        <taxon>Actinomycetota</taxon>
        <taxon>Actinomycetes</taxon>
        <taxon>Micrococcales</taxon>
        <taxon>Micrococcaceae</taxon>
        <taxon>Zhihengliuella</taxon>
    </lineage>
</organism>
<dbReference type="InterPro" id="IPR046237">
    <property type="entry name" value="DUF6270"/>
</dbReference>